<dbReference type="PROSITE" id="PS50893">
    <property type="entry name" value="ABC_TRANSPORTER_2"/>
    <property type="match status" value="1"/>
</dbReference>
<dbReference type="EMBL" id="CXST01000001">
    <property type="protein sequence ID" value="CTQ42248.1"/>
    <property type="molecule type" value="Genomic_DNA"/>
</dbReference>
<keyword evidence="5 12" id="KW-0067">ATP-binding</keyword>
<evidence type="ECO:0000256" key="9">
    <source>
        <dbReference type="SAM" id="Phobius"/>
    </source>
</evidence>
<evidence type="ECO:0000313" key="13">
    <source>
        <dbReference type="Proteomes" id="UP000048926"/>
    </source>
</evidence>
<dbReference type="Pfam" id="PF00664">
    <property type="entry name" value="ABC_membrane"/>
    <property type="match status" value="1"/>
</dbReference>
<keyword evidence="13" id="KW-1185">Reference proteome</keyword>
<dbReference type="GO" id="GO:0005524">
    <property type="term" value="F:ATP binding"/>
    <property type="evidence" value="ECO:0007669"/>
    <property type="project" value="UniProtKB-KW"/>
</dbReference>
<dbReference type="InterPro" id="IPR039421">
    <property type="entry name" value="Type_1_exporter"/>
</dbReference>
<dbReference type="InterPro" id="IPR017871">
    <property type="entry name" value="ABC_transporter-like_CS"/>
</dbReference>
<evidence type="ECO:0000256" key="3">
    <source>
        <dbReference type="ARBA" id="ARBA00022692"/>
    </source>
</evidence>
<evidence type="ECO:0000259" key="10">
    <source>
        <dbReference type="PROSITE" id="PS50893"/>
    </source>
</evidence>
<evidence type="ECO:0000256" key="2">
    <source>
        <dbReference type="ARBA" id="ARBA00005417"/>
    </source>
</evidence>
<evidence type="ECO:0000256" key="7">
    <source>
        <dbReference type="ARBA" id="ARBA00023136"/>
    </source>
</evidence>
<dbReference type="InterPro" id="IPR003439">
    <property type="entry name" value="ABC_transporter-like_ATP-bd"/>
</dbReference>
<dbReference type="PANTHER" id="PTHR24221:SF248">
    <property type="entry name" value="ABC TRANSPORTER TRANSMEMBRANE REGION"/>
    <property type="match status" value="1"/>
</dbReference>
<dbReference type="InterPro" id="IPR010128">
    <property type="entry name" value="ATPase_T1SS_PrtD-like"/>
</dbReference>
<dbReference type="CDD" id="cd18586">
    <property type="entry name" value="ABC_6TM_PrtD_like"/>
    <property type="match status" value="1"/>
</dbReference>
<accession>A0A0M6XZ03</accession>
<keyword evidence="7 9" id="KW-0472">Membrane</keyword>
<dbReference type="GO" id="GO:0030256">
    <property type="term" value="C:type I protein secretion system complex"/>
    <property type="evidence" value="ECO:0007669"/>
    <property type="project" value="InterPro"/>
</dbReference>
<dbReference type="Gene3D" id="1.20.1560.10">
    <property type="entry name" value="ABC transporter type 1, transmembrane domain"/>
    <property type="match status" value="1"/>
</dbReference>
<protein>
    <submittedName>
        <fullName evidence="12">Type I secretion system ATP-binding protein PrsD</fullName>
    </submittedName>
</protein>
<proteinExistence type="inferred from homology"/>
<feature type="transmembrane region" description="Helical" evidence="9">
    <location>
        <begin position="52"/>
        <end position="72"/>
    </location>
</feature>
<dbReference type="InterPro" id="IPR027417">
    <property type="entry name" value="P-loop_NTPase"/>
</dbReference>
<dbReference type="OrthoDB" id="9808328at2"/>
<dbReference type="PROSITE" id="PS00211">
    <property type="entry name" value="ABC_TRANSPORTER_1"/>
    <property type="match status" value="1"/>
</dbReference>
<dbReference type="InterPro" id="IPR003593">
    <property type="entry name" value="AAA+_ATPase"/>
</dbReference>
<dbReference type="SMART" id="SM00382">
    <property type="entry name" value="AAA"/>
    <property type="match status" value="1"/>
</dbReference>
<dbReference type="InterPro" id="IPR011527">
    <property type="entry name" value="ABC1_TM_dom"/>
</dbReference>
<name>A0A0M6XZ03_9HYPH</name>
<dbReference type="GO" id="GO:0005886">
    <property type="term" value="C:plasma membrane"/>
    <property type="evidence" value="ECO:0007669"/>
    <property type="project" value="UniProtKB-SubCell"/>
</dbReference>
<evidence type="ECO:0000313" key="12">
    <source>
        <dbReference type="EMBL" id="CTQ42248.1"/>
    </source>
</evidence>
<feature type="domain" description="ABC transporter" evidence="10">
    <location>
        <begin position="327"/>
        <end position="562"/>
    </location>
</feature>
<dbReference type="AlphaFoldDB" id="A0A0M6XZ03"/>
<dbReference type="PANTHER" id="PTHR24221">
    <property type="entry name" value="ATP-BINDING CASSETTE SUB-FAMILY B"/>
    <property type="match status" value="1"/>
</dbReference>
<dbReference type="GO" id="GO:0034040">
    <property type="term" value="F:ATPase-coupled lipid transmembrane transporter activity"/>
    <property type="evidence" value="ECO:0007669"/>
    <property type="project" value="TreeGrafter"/>
</dbReference>
<sequence length="585" mass="64161">MTSDHPFRLVIGRYRSALLLAVFFSFFTNLLLFVGPLYMLQIYDRVLQSRNEMTLLMLTVIAGSLLGLYGVLEFIRSRVLVRAGMRFDTELAPSLFRRVVDRAPYIPQAQSRPLLSDIDRLRDFLTGPSLLTFCDAPWVPVFLAICFLFHPLLGFVATSGAVVLFFLAFMNELMTRKPLRIASRAAQDTGNYADGALVNVEVVQALGMESAIRNRWLDRRQYLLDRLTAASDRSGIILSLSRFLRMALQVAILGTGAWLVLRDAITPGVMITASIMMGRALAPVEQSVAHWKSFAAARLAHRRMQDLFADVPEQRERMPLPRPPGRISVESLVGRVPDSETTVLAGINFALEPGEVCAIIGPSGAGKTSLVRHLIGVWRPRAGHVRFDGADFHHWDRERLGSLLGYMPQDVELFEGTVAENIARFGHQDAEKVVEAAKQAGVHDLIQSFTDGYDTQIGEGGRHLSAGQRQRVALARALYASPVFVVLDEPNSNLDSEGDAALIAAIRQAKERGQTVVFVTHKPNLLALADKALVLNAGRQQGFGPASELMAPTVARSVERSVGTTTEGVPVSGNRRAAAPTSQAS</sequence>
<dbReference type="Proteomes" id="UP000048926">
    <property type="component" value="Unassembled WGS sequence"/>
</dbReference>
<dbReference type="SUPFAM" id="SSF90123">
    <property type="entry name" value="ABC transporter transmembrane region"/>
    <property type="match status" value="1"/>
</dbReference>
<keyword evidence="6 9" id="KW-1133">Transmembrane helix</keyword>
<dbReference type="GO" id="GO:0030253">
    <property type="term" value="P:protein secretion by the type I secretion system"/>
    <property type="evidence" value="ECO:0007669"/>
    <property type="project" value="InterPro"/>
</dbReference>
<feature type="domain" description="ABC transmembrane type-1" evidence="11">
    <location>
        <begin position="19"/>
        <end position="296"/>
    </location>
</feature>
<dbReference type="GO" id="GO:0140359">
    <property type="term" value="F:ABC-type transporter activity"/>
    <property type="evidence" value="ECO:0007669"/>
    <property type="project" value="InterPro"/>
</dbReference>
<feature type="transmembrane region" description="Helical" evidence="9">
    <location>
        <begin position="138"/>
        <end position="170"/>
    </location>
</feature>
<evidence type="ECO:0000256" key="1">
    <source>
        <dbReference type="ARBA" id="ARBA00004651"/>
    </source>
</evidence>
<evidence type="ECO:0000256" key="4">
    <source>
        <dbReference type="ARBA" id="ARBA00022741"/>
    </source>
</evidence>
<dbReference type="Pfam" id="PF00005">
    <property type="entry name" value="ABC_tran"/>
    <property type="match status" value="1"/>
</dbReference>
<organism evidence="12 13">
    <name type="scientific">Roseibium aggregatum</name>
    <dbReference type="NCBI Taxonomy" id="187304"/>
    <lineage>
        <taxon>Bacteria</taxon>
        <taxon>Pseudomonadati</taxon>
        <taxon>Pseudomonadota</taxon>
        <taxon>Alphaproteobacteria</taxon>
        <taxon>Hyphomicrobiales</taxon>
        <taxon>Stappiaceae</taxon>
        <taxon>Roseibium</taxon>
    </lineage>
</organism>
<dbReference type="InterPro" id="IPR036640">
    <property type="entry name" value="ABC1_TM_sf"/>
</dbReference>
<dbReference type="SUPFAM" id="SSF52540">
    <property type="entry name" value="P-loop containing nucleoside triphosphate hydrolases"/>
    <property type="match status" value="1"/>
</dbReference>
<feature type="region of interest" description="Disordered" evidence="8">
    <location>
        <begin position="559"/>
        <end position="585"/>
    </location>
</feature>
<reference evidence="13" key="1">
    <citation type="submission" date="2015-07" db="EMBL/GenBank/DDBJ databases">
        <authorList>
            <person name="Rodrigo-Torres Lidia"/>
            <person name="Arahal R.David."/>
        </authorList>
    </citation>
    <scope>NUCLEOTIDE SEQUENCE [LARGE SCALE GENOMIC DNA]</scope>
    <source>
        <strain evidence="13">CECT 4801</strain>
    </source>
</reference>
<dbReference type="Gene3D" id="3.40.50.300">
    <property type="entry name" value="P-loop containing nucleotide triphosphate hydrolases"/>
    <property type="match status" value="1"/>
</dbReference>
<feature type="transmembrane region" description="Helical" evidence="9">
    <location>
        <begin position="17"/>
        <end position="40"/>
    </location>
</feature>
<keyword evidence="3 9" id="KW-0812">Transmembrane</keyword>
<dbReference type="InterPro" id="IPR047957">
    <property type="entry name" value="ABC_AprD-like_6TM"/>
</dbReference>
<gene>
    <name evidence="12" type="primary">prsD_1</name>
    <name evidence="12" type="ORF">LAL4801_00673</name>
</gene>
<dbReference type="PROSITE" id="PS50929">
    <property type="entry name" value="ABC_TM1F"/>
    <property type="match status" value="1"/>
</dbReference>
<evidence type="ECO:0000256" key="8">
    <source>
        <dbReference type="SAM" id="MobiDB-lite"/>
    </source>
</evidence>
<dbReference type="GO" id="GO:0016887">
    <property type="term" value="F:ATP hydrolysis activity"/>
    <property type="evidence" value="ECO:0007669"/>
    <property type="project" value="InterPro"/>
</dbReference>
<keyword evidence="4" id="KW-0547">Nucleotide-binding</keyword>
<comment type="similarity">
    <text evidence="2">Belongs to the ABC transporter superfamily.</text>
</comment>
<evidence type="ECO:0000256" key="6">
    <source>
        <dbReference type="ARBA" id="ARBA00022989"/>
    </source>
</evidence>
<evidence type="ECO:0000256" key="5">
    <source>
        <dbReference type="ARBA" id="ARBA00022840"/>
    </source>
</evidence>
<comment type="subcellular location">
    <subcellularLocation>
        <location evidence="1">Cell membrane</location>
        <topology evidence="1">Multi-pass membrane protein</topology>
    </subcellularLocation>
</comment>
<evidence type="ECO:0000259" key="11">
    <source>
        <dbReference type="PROSITE" id="PS50929"/>
    </source>
</evidence>
<dbReference type="RefSeq" id="WP_082444419.1">
    <property type="nucleotide sequence ID" value="NZ_CXST01000001.1"/>
</dbReference>
<dbReference type="NCBIfam" id="TIGR01842">
    <property type="entry name" value="type_I_sec_PrtD"/>
    <property type="match status" value="1"/>
</dbReference>